<gene>
    <name evidence="2" type="ORF">JPH1_52840</name>
</gene>
<accession>A0AAI8SSU3</accession>
<dbReference type="Proteomes" id="UP000327362">
    <property type="component" value="Plasmid p1-JPH1"/>
</dbReference>
<evidence type="ECO:0000259" key="1">
    <source>
        <dbReference type="Pfam" id="PF00934"/>
    </source>
</evidence>
<sequence length="100" mass="9716">MLVITNVVSPVMLASVAEVASNVAATAGIIDGGAPVIMAPAPAGTDEASALATANTSAHSADLLGTAAAGFLELARLAGTLGVTDANYSMVDDANATQFL</sequence>
<evidence type="ECO:0000313" key="3">
    <source>
        <dbReference type="Proteomes" id="UP000327362"/>
    </source>
</evidence>
<feature type="domain" description="PE" evidence="1">
    <location>
        <begin position="8"/>
        <end position="95"/>
    </location>
</feature>
<reference evidence="2 3" key="1">
    <citation type="submission" date="2019-09" db="EMBL/GenBank/DDBJ databases">
        <title>Complete genome sequence of Mycobacterium avium subsp. hominissuis strain JP-H-1.</title>
        <authorList>
            <person name="Kinoshita Y."/>
            <person name="Niwa H."/>
            <person name="Uchida-Fujii E."/>
            <person name="Nukada T."/>
        </authorList>
    </citation>
    <scope>NUCLEOTIDE SEQUENCE [LARGE SCALE GENOMIC DNA]</scope>
    <source>
        <strain evidence="2 3">JP-H-1</strain>
        <plasmid evidence="2 3">p1-JPH1</plasmid>
    </source>
</reference>
<dbReference type="EMBL" id="AP020327">
    <property type="protein sequence ID" value="BBN50809.1"/>
    <property type="molecule type" value="Genomic_DNA"/>
</dbReference>
<keyword evidence="2" id="KW-0614">Plasmid</keyword>
<geneLocation type="plasmid" evidence="2 3">
    <name>p1-JPH1</name>
</geneLocation>
<evidence type="ECO:0000313" key="2">
    <source>
        <dbReference type="EMBL" id="BBN50809.1"/>
    </source>
</evidence>
<dbReference type="InterPro" id="IPR000084">
    <property type="entry name" value="PE-PGRS_N"/>
</dbReference>
<proteinExistence type="predicted"/>
<dbReference type="Pfam" id="PF00934">
    <property type="entry name" value="PE"/>
    <property type="match status" value="1"/>
</dbReference>
<dbReference type="AlphaFoldDB" id="A0AAI8SSU3"/>
<protein>
    <recommendedName>
        <fullName evidence="1">PE domain-containing protein</fullName>
    </recommendedName>
</protein>
<organism evidence="2 3">
    <name type="scientific">Mycobacterium avium subsp. hominissuis</name>
    <dbReference type="NCBI Taxonomy" id="439334"/>
    <lineage>
        <taxon>Bacteria</taxon>
        <taxon>Bacillati</taxon>
        <taxon>Actinomycetota</taxon>
        <taxon>Actinomycetes</taxon>
        <taxon>Mycobacteriales</taxon>
        <taxon>Mycobacteriaceae</taxon>
        <taxon>Mycobacterium</taxon>
        <taxon>Mycobacterium avium complex (MAC)</taxon>
    </lineage>
</organism>
<name>A0AAI8SSU3_MYCAV</name>